<dbReference type="OrthoDB" id="5950040at2759"/>
<comment type="caution">
    <text evidence="11">The sequence shown here is derived from an EMBL/GenBank/DDBJ whole genome shotgun (WGS) entry which is preliminary data.</text>
</comment>
<comment type="subcellular location">
    <subcellularLocation>
        <location evidence="1">Membrane</location>
        <topology evidence="1">Multi-pass membrane protein</topology>
    </subcellularLocation>
</comment>
<evidence type="ECO:0000256" key="7">
    <source>
        <dbReference type="ARBA" id="ARBA00023170"/>
    </source>
</evidence>
<dbReference type="InterPro" id="IPR017452">
    <property type="entry name" value="GPCR_Rhodpsn_7TM"/>
</dbReference>
<dbReference type="GO" id="GO:0005886">
    <property type="term" value="C:plasma membrane"/>
    <property type="evidence" value="ECO:0007669"/>
    <property type="project" value="TreeGrafter"/>
</dbReference>
<keyword evidence="5" id="KW-0297">G-protein coupled receptor</keyword>
<dbReference type="PANTHER" id="PTHR24243">
    <property type="entry name" value="G-PROTEIN COUPLED RECEPTOR"/>
    <property type="match status" value="1"/>
</dbReference>
<comment type="similarity">
    <text evidence="2">Belongs to the G-protein coupled receptor 1 family.</text>
</comment>
<evidence type="ECO:0000256" key="4">
    <source>
        <dbReference type="ARBA" id="ARBA00022989"/>
    </source>
</evidence>
<evidence type="ECO:0000256" key="2">
    <source>
        <dbReference type="ARBA" id="ARBA00010663"/>
    </source>
</evidence>
<dbReference type="SUPFAM" id="SSF81321">
    <property type="entry name" value="Family A G protein-coupled receptor-like"/>
    <property type="match status" value="1"/>
</dbReference>
<keyword evidence="3 9" id="KW-0812">Transmembrane</keyword>
<evidence type="ECO:0000256" key="5">
    <source>
        <dbReference type="ARBA" id="ARBA00023040"/>
    </source>
</evidence>
<dbReference type="PRINTS" id="PR00237">
    <property type="entry name" value="GPCRRHODOPSN"/>
</dbReference>
<evidence type="ECO:0000256" key="1">
    <source>
        <dbReference type="ARBA" id="ARBA00004141"/>
    </source>
</evidence>
<evidence type="ECO:0000259" key="10">
    <source>
        <dbReference type="PROSITE" id="PS50262"/>
    </source>
</evidence>
<keyword evidence="8" id="KW-0807">Transducer</keyword>
<protein>
    <recommendedName>
        <fullName evidence="10">G-protein coupled receptors family 1 profile domain-containing protein</fullName>
    </recommendedName>
</protein>
<dbReference type="PANTHER" id="PTHR24243:SF232">
    <property type="entry name" value="PYROKININ 2 RECEPTOR 1-RELATED"/>
    <property type="match status" value="1"/>
</dbReference>
<name>A0A9J6BK96_POLVA</name>
<feature type="transmembrane region" description="Helical" evidence="9">
    <location>
        <begin position="81"/>
        <end position="107"/>
    </location>
</feature>
<sequence>MTVICVLYILIGLKLRKSKLLYDNKGKGCDSQRCIKGQTRVVRMLIAVAVSFFLCFAPFHSQRIMAVYGKVMKKSFNSDDTFMKVYIALTYLSGISYFLSTCINPFLYNLMSHKFRNASKLTLVVHCLSRTPSTKKNQLGNNYSALSLKFSPLDAARMTSVNRDHYIASGNNSSSDIIEIKEGIGSIDEVRNFRTTNGVPYLMENHHPYHSVVRFEPMNFSFSQQTTTTTISRDNSLKNNNHHHNDNSKLNSIAKKLKKCTQKALFKANAGDEKVTIPNGNVSHFGLLPVSSSSVIVVDRNSLSLREVDEENAESPRVIMMNDDEFNLGQHFYGSNSNS</sequence>
<evidence type="ECO:0000313" key="12">
    <source>
        <dbReference type="Proteomes" id="UP001107558"/>
    </source>
</evidence>
<dbReference type="Pfam" id="PF00001">
    <property type="entry name" value="7tm_1"/>
    <property type="match status" value="1"/>
</dbReference>
<keyword evidence="6 9" id="KW-0472">Membrane</keyword>
<dbReference type="PROSITE" id="PS50262">
    <property type="entry name" value="G_PROTEIN_RECEP_F1_2"/>
    <property type="match status" value="1"/>
</dbReference>
<feature type="domain" description="G-protein coupled receptors family 1 profile" evidence="10">
    <location>
        <begin position="1"/>
        <end position="108"/>
    </location>
</feature>
<evidence type="ECO:0000256" key="6">
    <source>
        <dbReference type="ARBA" id="ARBA00023136"/>
    </source>
</evidence>
<keyword evidence="7" id="KW-0675">Receptor</keyword>
<dbReference type="EMBL" id="JADBJN010000003">
    <property type="protein sequence ID" value="KAG5670313.1"/>
    <property type="molecule type" value="Genomic_DNA"/>
</dbReference>
<evidence type="ECO:0000256" key="3">
    <source>
        <dbReference type="ARBA" id="ARBA00022692"/>
    </source>
</evidence>
<dbReference type="Proteomes" id="UP001107558">
    <property type="component" value="Chromosome 3"/>
</dbReference>
<accession>A0A9J6BK96</accession>
<dbReference type="AlphaFoldDB" id="A0A9J6BK96"/>
<dbReference type="InterPro" id="IPR000276">
    <property type="entry name" value="GPCR_Rhodpsn"/>
</dbReference>
<proteinExistence type="inferred from homology"/>
<reference evidence="11" key="1">
    <citation type="submission" date="2021-03" db="EMBL/GenBank/DDBJ databases">
        <title>Chromosome level genome of the anhydrobiotic midge Polypedilum vanderplanki.</title>
        <authorList>
            <person name="Yoshida Y."/>
            <person name="Kikawada T."/>
            <person name="Gusev O."/>
        </authorList>
    </citation>
    <scope>NUCLEOTIDE SEQUENCE</scope>
    <source>
        <strain evidence="11">NIAS01</strain>
        <tissue evidence="11">Whole body or cell culture</tissue>
    </source>
</reference>
<organism evidence="11 12">
    <name type="scientific">Polypedilum vanderplanki</name>
    <name type="common">Sleeping chironomid midge</name>
    <dbReference type="NCBI Taxonomy" id="319348"/>
    <lineage>
        <taxon>Eukaryota</taxon>
        <taxon>Metazoa</taxon>
        <taxon>Ecdysozoa</taxon>
        <taxon>Arthropoda</taxon>
        <taxon>Hexapoda</taxon>
        <taxon>Insecta</taxon>
        <taxon>Pterygota</taxon>
        <taxon>Neoptera</taxon>
        <taxon>Endopterygota</taxon>
        <taxon>Diptera</taxon>
        <taxon>Nematocera</taxon>
        <taxon>Chironomoidea</taxon>
        <taxon>Chironomidae</taxon>
        <taxon>Chironominae</taxon>
        <taxon>Polypedilum</taxon>
        <taxon>Polypedilum</taxon>
    </lineage>
</organism>
<dbReference type="GO" id="GO:0008188">
    <property type="term" value="F:neuropeptide receptor activity"/>
    <property type="evidence" value="ECO:0007669"/>
    <property type="project" value="TreeGrafter"/>
</dbReference>
<keyword evidence="4 9" id="KW-1133">Transmembrane helix</keyword>
<dbReference type="Gene3D" id="1.20.1070.10">
    <property type="entry name" value="Rhodopsin 7-helix transmembrane proteins"/>
    <property type="match status" value="1"/>
</dbReference>
<evidence type="ECO:0000256" key="8">
    <source>
        <dbReference type="ARBA" id="ARBA00023224"/>
    </source>
</evidence>
<evidence type="ECO:0000256" key="9">
    <source>
        <dbReference type="SAM" id="Phobius"/>
    </source>
</evidence>
<gene>
    <name evidence="11" type="ORF">PVAND_000589</name>
</gene>
<feature type="transmembrane region" description="Helical" evidence="9">
    <location>
        <begin position="41"/>
        <end position="61"/>
    </location>
</feature>
<keyword evidence="12" id="KW-1185">Reference proteome</keyword>
<evidence type="ECO:0000313" key="11">
    <source>
        <dbReference type="EMBL" id="KAG5670313.1"/>
    </source>
</evidence>